<organism evidence="2 3">
    <name type="scientific">Trichophyton verrucosum (strain HKI 0517)</name>
    <dbReference type="NCBI Taxonomy" id="663202"/>
    <lineage>
        <taxon>Eukaryota</taxon>
        <taxon>Fungi</taxon>
        <taxon>Dikarya</taxon>
        <taxon>Ascomycota</taxon>
        <taxon>Pezizomycotina</taxon>
        <taxon>Eurotiomycetes</taxon>
        <taxon>Eurotiomycetidae</taxon>
        <taxon>Onygenales</taxon>
        <taxon>Arthrodermataceae</taxon>
        <taxon>Trichophyton</taxon>
    </lineage>
</organism>
<name>D4CZF9_TRIVH</name>
<evidence type="ECO:0000313" key="2">
    <source>
        <dbReference type="EMBL" id="EFE45023.1"/>
    </source>
</evidence>
<accession>D4CZF9</accession>
<feature type="transmembrane region" description="Helical" evidence="1">
    <location>
        <begin position="50"/>
        <end position="76"/>
    </location>
</feature>
<keyword evidence="1" id="KW-0812">Transmembrane</keyword>
<proteinExistence type="predicted"/>
<protein>
    <submittedName>
        <fullName evidence="2">Uncharacterized protein</fullName>
    </submittedName>
</protein>
<reference evidence="3" key="1">
    <citation type="journal article" date="2011" name="Genome Biol.">
        <title>Comparative and functional genomics provide insights into the pathogenicity of dermatophytic fungi.</title>
        <authorList>
            <person name="Burmester A."/>
            <person name="Shelest E."/>
            <person name="Gloeckner G."/>
            <person name="Heddergott C."/>
            <person name="Schindler S."/>
            <person name="Staib P."/>
            <person name="Heidel A."/>
            <person name="Felder M."/>
            <person name="Petzold A."/>
            <person name="Szafranski K."/>
            <person name="Feuermann M."/>
            <person name="Pedruzzi I."/>
            <person name="Priebe S."/>
            <person name="Groth M."/>
            <person name="Winkler R."/>
            <person name="Li W."/>
            <person name="Kniemeyer O."/>
            <person name="Schroeckh V."/>
            <person name="Hertweck C."/>
            <person name="Hube B."/>
            <person name="White T.C."/>
            <person name="Platzer M."/>
            <person name="Guthke R."/>
            <person name="Heitman J."/>
            <person name="Woestemeyer J."/>
            <person name="Zipfel P.F."/>
            <person name="Monod M."/>
            <person name="Brakhage A.A."/>
        </authorList>
    </citation>
    <scope>NUCLEOTIDE SEQUENCE [LARGE SCALE GENOMIC DNA]</scope>
    <source>
        <strain evidence="3">HKI 0517</strain>
    </source>
</reference>
<dbReference type="EMBL" id="ACYE01000013">
    <property type="protein sequence ID" value="EFE45023.1"/>
    <property type="molecule type" value="Genomic_DNA"/>
</dbReference>
<dbReference type="Proteomes" id="UP000008383">
    <property type="component" value="Unassembled WGS sequence"/>
</dbReference>
<sequence>MAYISPASSCFSFLLRLLPRPFCLEPQIRSRDSTELEIQTQTLTTQEKYLVLLFSLSLLFFFFLFSSSPSLLLLYLHLRLYPAPFASFILPAVHPQSAAVCY</sequence>
<dbReference type="GeneID" id="9581870"/>
<keyword evidence="1" id="KW-1133">Transmembrane helix</keyword>
<gene>
    <name evidence="2" type="ORF">TRV_00201</name>
</gene>
<evidence type="ECO:0000313" key="3">
    <source>
        <dbReference type="Proteomes" id="UP000008383"/>
    </source>
</evidence>
<dbReference type="AlphaFoldDB" id="D4CZF9"/>
<keyword evidence="3" id="KW-1185">Reference proteome</keyword>
<keyword evidence="1" id="KW-0472">Membrane</keyword>
<dbReference type="RefSeq" id="XP_003025634.1">
    <property type="nucleotide sequence ID" value="XM_003025588.1"/>
</dbReference>
<evidence type="ECO:0000256" key="1">
    <source>
        <dbReference type="SAM" id="Phobius"/>
    </source>
</evidence>
<dbReference type="KEGG" id="tve:TRV_00201"/>
<comment type="caution">
    <text evidence="2">The sequence shown here is derived from an EMBL/GenBank/DDBJ whole genome shotgun (WGS) entry which is preliminary data.</text>
</comment>
<dbReference type="HOGENOM" id="CLU_2279485_0_0_1"/>